<sequence length="103" mass="11847">MNILSTNKQRKQKIRWKGDRLCSLEGFVTTLRDSYFLFGEINGWHDGKKVVILDNNTSGGKRRGKYRPSGSCGSGFKTHEHCYALFYVLHYLEPQIHCPPDPT</sequence>
<dbReference type="Proteomes" id="UP000235388">
    <property type="component" value="Unassembled WGS sequence"/>
</dbReference>
<keyword evidence="2" id="KW-1185">Reference proteome</keyword>
<name>A0A2N5W7X0_9BASI</name>
<protein>
    <submittedName>
        <fullName evidence="1">Uncharacterized protein</fullName>
    </submittedName>
</protein>
<dbReference type="EMBL" id="PGCJ01000003">
    <property type="protein sequence ID" value="PLW58339.1"/>
    <property type="molecule type" value="Genomic_DNA"/>
</dbReference>
<comment type="caution">
    <text evidence="1">The sequence shown here is derived from an EMBL/GenBank/DDBJ whole genome shotgun (WGS) entry which is preliminary data.</text>
</comment>
<evidence type="ECO:0000313" key="2">
    <source>
        <dbReference type="Proteomes" id="UP000235388"/>
    </source>
</evidence>
<reference evidence="1 2" key="1">
    <citation type="submission" date="2017-11" db="EMBL/GenBank/DDBJ databases">
        <title>De novo assembly and phasing of dikaryotic genomes from two isolates of Puccinia coronata f. sp. avenae, the causal agent of oat crown rust.</title>
        <authorList>
            <person name="Miller M.E."/>
            <person name="Zhang Y."/>
            <person name="Omidvar V."/>
            <person name="Sperschneider J."/>
            <person name="Schwessinger B."/>
            <person name="Raley C."/>
            <person name="Palmer J.M."/>
            <person name="Garnica D."/>
            <person name="Upadhyaya N."/>
            <person name="Rathjen J."/>
            <person name="Taylor J.M."/>
            <person name="Park R.F."/>
            <person name="Dodds P.N."/>
            <person name="Hirsch C.D."/>
            <person name="Kianian S.F."/>
            <person name="Figueroa M."/>
        </authorList>
    </citation>
    <scope>NUCLEOTIDE SEQUENCE [LARGE SCALE GENOMIC DNA]</scope>
    <source>
        <strain evidence="1">12NC29</strain>
    </source>
</reference>
<accession>A0A2N5W7X0</accession>
<gene>
    <name evidence="1" type="ORF">PCANC_00595</name>
</gene>
<evidence type="ECO:0000313" key="1">
    <source>
        <dbReference type="EMBL" id="PLW58339.1"/>
    </source>
</evidence>
<dbReference type="AlphaFoldDB" id="A0A2N5W7X0"/>
<proteinExistence type="predicted"/>
<organism evidence="1 2">
    <name type="scientific">Puccinia coronata f. sp. avenae</name>
    <dbReference type="NCBI Taxonomy" id="200324"/>
    <lineage>
        <taxon>Eukaryota</taxon>
        <taxon>Fungi</taxon>
        <taxon>Dikarya</taxon>
        <taxon>Basidiomycota</taxon>
        <taxon>Pucciniomycotina</taxon>
        <taxon>Pucciniomycetes</taxon>
        <taxon>Pucciniales</taxon>
        <taxon>Pucciniaceae</taxon>
        <taxon>Puccinia</taxon>
    </lineage>
</organism>